<dbReference type="OrthoDB" id="2789670at2759"/>
<evidence type="ECO:0000256" key="1">
    <source>
        <dbReference type="ARBA" id="ARBA00010617"/>
    </source>
</evidence>
<dbReference type="EMBL" id="AP024444">
    <property type="protein sequence ID" value="BCS21176.1"/>
    <property type="molecule type" value="Genomic_DNA"/>
</dbReference>
<dbReference type="RefSeq" id="XP_041553370.1">
    <property type="nucleotide sequence ID" value="XM_041700380.1"/>
</dbReference>
<dbReference type="PANTHER" id="PTHR46300">
    <property type="entry name" value="P450, PUTATIVE (EUROFUNG)-RELATED-RELATED"/>
    <property type="match status" value="1"/>
</dbReference>
<dbReference type="AlphaFoldDB" id="A0A7R8AJI4"/>
<evidence type="ECO:0000256" key="6">
    <source>
        <dbReference type="RuleBase" id="RU000461"/>
    </source>
</evidence>
<comment type="cofactor">
    <cofactor evidence="5">
        <name>heme</name>
        <dbReference type="ChEBI" id="CHEBI:30413"/>
    </cofactor>
</comment>
<feature type="binding site" description="axial binding residue" evidence="5">
    <location>
        <position position="321"/>
    </location>
    <ligand>
        <name>heme</name>
        <dbReference type="ChEBI" id="CHEBI:30413"/>
    </ligand>
    <ligandPart>
        <name>Fe</name>
        <dbReference type="ChEBI" id="CHEBI:18248"/>
    </ligandPart>
</feature>
<evidence type="ECO:0000256" key="4">
    <source>
        <dbReference type="ARBA" id="ARBA00023004"/>
    </source>
</evidence>
<keyword evidence="8" id="KW-1185">Reference proteome</keyword>
<keyword evidence="6" id="KW-0503">Monooxygenase</keyword>
<name>A0A7R8AJI4_9EURO</name>
<reference evidence="7" key="2">
    <citation type="submission" date="2021-02" db="EMBL/GenBank/DDBJ databases">
        <title>Aspergillus puulaauensis MK2 genome sequence.</title>
        <authorList>
            <person name="Futagami T."/>
            <person name="Mori K."/>
            <person name="Kadooka C."/>
            <person name="Tanaka T."/>
        </authorList>
    </citation>
    <scope>NUCLEOTIDE SEQUENCE</scope>
    <source>
        <strain evidence="7">MK2</strain>
    </source>
</reference>
<sequence length="404" mass="44914">MQPYSDTFRAYRKAMHRVLGTKNSVAQFNDLQEVEVRRFLLRVLESPTDLNQHIRTETGAVILKIAYGYNINPRGRDPLVELANKALENFAVAATPGAWVVDTVPFLRYIPAWFPGAGFKRTAASWRDNLVETTEKPYRLVLQQMEQGTYPASFLSKLLEEAQGRQLTPKEEQVIKFSTASLYAGGVDTTVSTISCFFLAMALYPAVQKKAQEELDRVIGPNKLPTFADRAKLPYIEAVVNESLRWHPVAPMGIPHMCTEDDAYEGYLIPKGSLVLPNIWTFTHDPSIYPNPTTFNPDRFLAPNAQPDPHNLTFGFGRRACPGKILADATVFLTIAKSLAVFDISVAGDGSADAAFLPGVISHPVPYKLDIIPRSLDHEEVIRAVEREVPWEEGGGGDIDGIVW</sequence>
<dbReference type="Gene3D" id="1.10.630.10">
    <property type="entry name" value="Cytochrome P450"/>
    <property type="match status" value="1"/>
</dbReference>
<dbReference type="PANTHER" id="PTHR46300:SF12">
    <property type="entry name" value="P450, PUTATIVE (EUROFUNG)-RELATED"/>
    <property type="match status" value="1"/>
</dbReference>
<dbReference type="Pfam" id="PF00067">
    <property type="entry name" value="p450"/>
    <property type="match status" value="1"/>
</dbReference>
<dbReference type="InterPro" id="IPR036396">
    <property type="entry name" value="Cyt_P450_sf"/>
</dbReference>
<protein>
    <recommendedName>
        <fullName evidence="9">Cytochrome P450</fullName>
    </recommendedName>
</protein>
<evidence type="ECO:0000256" key="5">
    <source>
        <dbReference type="PIRSR" id="PIRSR602401-1"/>
    </source>
</evidence>
<dbReference type="InterPro" id="IPR050364">
    <property type="entry name" value="Cytochrome_P450_fung"/>
</dbReference>
<dbReference type="GO" id="GO:0020037">
    <property type="term" value="F:heme binding"/>
    <property type="evidence" value="ECO:0007669"/>
    <property type="project" value="InterPro"/>
</dbReference>
<dbReference type="InterPro" id="IPR017972">
    <property type="entry name" value="Cyt_P450_CS"/>
</dbReference>
<dbReference type="PRINTS" id="PR00385">
    <property type="entry name" value="P450"/>
</dbReference>
<dbReference type="SUPFAM" id="SSF48264">
    <property type="entry name" value="Cytochrome P450"/>
    <property type="match status" value="1"/>
</dbReference>
<dbReference type="InterPro" id="IPR001128">
    <property type="entry name" value="Cyt_P450"/>
</dbReference>
<dbReference type="InterPro" id="IPR002401">
    <property type="entry name" value="Cyt_P450_E_grp-I"/>
</dbReference>
<dbReference type="GO" id="GO:0005506">
    <property type="term" value="F:iron ion binding"/>
    <property type="evidence" value="ECO:0007669"/>
    <property type="project" value="InterPro"/>
</dbReference>
<evidence type="ECO:0008006" key="9">
    <source>
        <dbReference type="Google" id="ProtNLM"/>
    </source>
</evidence>
<keyword evidence="4 5" id="KW-0408">Iron</keyword>
<dbReference type="CDD" id="cd11065">
    <property type="entry name" value="CYP64-like"/>
    <property type="match status" value="1"/>
</dbReference>
<reference evidence="7" key="1">
    <citation type="submission" date="2021-01" db="EMBL/GenBank/DDBJ databases">
        <authorList>
            <consortium name="Aspergillus puulaauensis MK2 genome sequencing consortium"/>
            <person name="Kazuki M."/>
            <person name="Futagami T."/>
        </authorList>
    </citation>
    <scope>NUCLEOTIDE SEQUENCE</scope>
    <source>
        <strain evidence="7">MK2</strain>
    </source>
</reference>
<organism evidence="7 8">
    <name type="scientific">Aspergillus puulaauensis</name>
    <dbReference type="NCBI Taxonomy" id="1220207"/>
    <lineage>
        <taxon>Eukaryota</taxon>
        <taxon>Fungi</taxon>
        <taxon>Dikarya</taxon>
        <taxon>Ascomycota</taxon>
        <taxon>Pezizomycotina</taxon>
        <taxon>Eurotiomycetes</taxon>
        <taxon>Eurotiomycetidae</taxon>
        <taxon>Eurotiales</taxon>
        <taxon>Aspergillaceae</taxon>
        <taxon>Aspergillus</taxon>
    </lineage>
</organism>
<evidence type="ECO:0000256" key="3">
    <source>
        <dbReference type="ARBA" id="ARBA00023002"/>
    </source>
</evidence>
<accession>A0A7R8AJI4</accession>
<gene>
    <name evidence="7" type="ORF">APUU_21608S</name>
</gene>
<dbReference type="GO" id="GO:0016705">
    <property type="term" value="F:oxidoreductase activity, acting on paired donors, with incorporation or reduction of molecular oxygen"/>
    <property type="evidence" value="ECO:0007669"/>
    <property type="project" value="InterPro"/>
</dbReference>
<dbReference type="PRINTS" id="PR00463">
    <property type="entry name" value="EP450I"/>
</dbReference>
<dbReference type="KEGG" id="apuu:APUU_21608S"/>
<comment type="similarity">
    <text evidence="1 6">Belongs to the cytochrome P450 family.</text>
</comment>
<keyword evidence="2 5" id="KW-0479">Metal-binding</keyword>
<dbReference type="Proteomes" id="UP000654913">
    <property type="component" value="Chromosome 2"/>
</dbReference>
<proteinExistence type="inferred from homology"/>
<keyword evidence="3 6" id="KW-0560">Oxidoreductase</keyword>
<dbReference type="PROSITE" id="PS00086">
    <property type="entry name" value="CYTOCHROME_P450"/>
    <property type="match status" value="1"/>
</dbReference>
<evidence type="ECO:0000313" key="7">
    <source>
        <dbReference type="EMBL" id="BCS21176.1"/>
    </source>
</evidence>
<evidence type="ECO:0000256" key="2">
    <source>
        <dbReference type="ARBA" id="ARBA00022723"/>
    </source>
</evidence>
<keyword evidence="5 6" id="KW-0349">Heme</keyword>
<dbReference type="GO" id="GO:0004497">
    <property type="term" value="F:monooxygenase activity"/>
    <property type="evidence" value="ECO:0007669"/>
    <property type="project" value="UniProtKB-KW"/>
</dbReference>
<evidence type="ECO:0000313" key="8">
    <source>
        <dbReference type="Proteomes" id="UP000654913"/>
    </source>
</evidence>
<dbReference type="GeneID" id="64971181"/>